<feature type="compositionally biased region" description="Basic and acidic residues" evidence="1">
    <location>
        <begin position="68"/>
        <end position="89"/>
    </location>
</feature>
<sequence length="89" mass="10058">STAVACELAYTRRPNGLSSTTSNTWLGDNAGDVLLYACLVEAYLFMKGEAQALQGWETKYQTALQSLAREEESRQRRTEYRYGEKRGNL</sequence>
<organism evidence="2">
    <name type="scientific">marine sediment metagenome</name>
    <dbReference type="NCBI Taxonomy" id="412755"/>
    <lineage>
        <taxon>unclassified sequences</taxon>
        <taxon>metagenomes</taxon>
        <taxon>ecological metagenomes</taxon>
    </lineage>
</organism>
<name>A0A0F9BZX6_9ZZZZ</name>
<feature type="region of interest" description="Disordered" evidence="1">
    <location>
        <begin position="67"/>
        <end position="89"/>
    </location>
</feature>
<gene>
    <name evidence="2" type="ORF">LCGC14_2668350</name>
</gene>
<dbReference type="InterPro" id="IPR056209">
    <property type="entry name" value="SU10_adaptor"/>
</dbReference>
<evidence type="ECO:0000313" key="2">
    <source>
        <dbReference type="EMBL" id="KKK95884.1"/>
    </source>
</evidence>
<protein>
    <submittedName>
        <fullName evidence="2">Uncharacterized protein</fullName>
    </submittedName>
</protein>
<dbReference type="Pfam" id="PF24175">
    <property type="entry name" value="SU10_adaptor"/>
    <property type="match status" value="1"/>
</dbReference>
<accession>A0A0F9BZX6</accession>
<dbReference type="EMBL" id="LAZR01046716">
    <property type="protein sequence ID" value="KKK95884.1"/>
    <property type="molecule type" value="Genomic_DNA"/>
</dbReference>
<evidence type="ECO:0000256" key="1">
    <source>
        <dbReference type="SAM" id="MobiDB-lite"/>
    </source>
</evidence>
<comment type="caution">
    <text evidence="2">The sequence shown here is derived from an EMBL/GenBank/DDBJ whole genome shotgun (WGS) entry which is preliminary data.</text>
</comment>
<dbReference type="AlphaFoldDB" id="A0A0F9BZX6"/>
<proteinExistence type="predicted"/>
<feature type="non-terminal residue" evidence="2">
    <location>
        <position position="1"/>
    </location>
</feature>
<reference evidence="2" key="1">
    <citation type="journal article" date="2015" name="Nature">
        <title>Complex archaea that bridge the gap between prokaryotes and eukaryotes.</title>
        <authorList>
            <person name="Spang A."/>
            <person name="Saw J.H."/>
            <person name="Jorgensen S.L."/>
            <person name="Zaremba-Niedzwiedzka K."/>
            <person name="Martijn J."/>
            <person name="Lind A.E."/>
            <person name="van Eijk R."/>
            <person name="Schleper C."/>
            <person name="Guy L."/>
            <person name="Ettema T.J."/>
        </authorList>
    </citation>
    <scope>NUCLEOTIDE SEQUENCE</scope>
</reference>